<keyword evidence="2" id="KW-0732">Signal</keyword>
<protein>
    <submittedName>
        <fullName evidence="4">Lytic murein transglycosylase</fullName>
    </submittedName>
</protein>
<comment type="similarity">
    <text evidence="1">Belongs to the transglycosylase Slt family.</text>
</comment>
<dbReference type="SMART" id="SM00257">
    <property type="entry name" value="LysM"/>
    <property type="match status" value="1"/>
</dbReference>
<name>A0A1Y0IDZ2_9GAMM</name>
<proteinExistence type="inferred from homology"/>
<dbReference type="SUPFAM" id="SSF53955">
    <property type="entry name" value="Lysozyme-like"/>
    <property type="match status" value="1"/>
</dbReference>
<evidence type="ECO:0000256" key="2">
    <source>
        <dbReference type="SAM" id="SignalP"/>
    </source>
</evidence>
<dbReference type="KEGG" id="ome:OLMES_4666"/>
<keyword evidence="5" id="KW-1185">Reference proteome</keyword>
<dbReference type="RefSeq" id="WP_087463416.1">
    <property type="nucleotide sequence ID" value="NZ_CP021425.1"/>
</dbReference>
<dbReference type="EMBL" id="CP021425">
    <property type="protein sequence ID" value="ARU58661.1"/>
    <property type="molecule type" value="Genomic_DNA"/>
</dbReference>
<evidence type="ECO:0000313" key="5">
    <source>
        <dbReference type="Proteomes" id="UP000196027"/>
    </source>
</evidence>
<dbReference type="PANTHER" id="PTHR37423:SF2">
    <property type="entry name" value="MEMBRANE-BOUND LYTIC MUREIN TRANSGLYCOSYLASE C"/>
    <property type="match status" value="1"/>
</dbReference>
<dbReference type="OrthoDB" id="9815002at2"/>
<dbReference type="InterPro" id="IPR008258">
    <property type="entry name" value="Transglycosylase_SLT_dom_1"/>
</dbReference>
<feature type="domain" description="LysM" evidence="3">
    <location>
        <begin position="469"/>
        <end position="515"/>
    </location>
</feature>
<dbReference type="Pfam" id="PF01476">
    <property type="entry name" value="LysM"/>
    <property type="match status" value="1"/>
</dbReference>
<dbReference type="Proteomes" id="UP000196027">
    <property type="component" value="Chromosome"/>
</dbReference>
<dbReference type="InterPro" id="IPR018392">
    <property type="entry name" value="LysM"/>
</dbReference>
<dbReference type="InterPro" id="IPR023346">
    <property type="entry name" value="Lysozyme-like_dom_sf"/>
</dbReference>
<dbReference type="InterPro" id="IPR036779">
    <property type="entry name" value="LysM_dom_sf"/>
</dbReference>
<dbReference type="Gene3D" id="3.10.350.10">
    <property type="entry name" value="LysM domain"/>
    <property type="match status" value="1"/>
</dbReference>
<reference evidence="4 5" key="1">
    <citation type="submission" date="2017-05" db="EMBL/GenBank/DDBJ databases">
        <title>Genomic insights into alkan degradation activity of Oleiphilus messinensis.</title>
        <authorList>
            <person name="Kozyavkin S.A."/>
            <person name="Slesarev A.I."/>
            <person name="Golyshin P.N."/>
            <person name="Korzhenkov A."/>
            <person name="Golyshina O.N."/>
            <person name="Toshchakov S.V."/>
        </authorList>
    </citation>
    <scope>NUCLEOTIDE SEQUENCE [LARGE SCALE GENOMIC DNA]</scope>
    <source>
        <strain evidence="4 5">ME102</strain>
    </source>
</reference>
<dbReference type="AlphaFoldDB" id="A0A1Y0IDZ2"/>
<dbReference type="PROSITE" id="PS51782">
    <property type="entry name" value="LYSM"/>
    <property type="match status" value="1"/>
</dbReference>
<evidence type="ECO:0000256" key="1">
    <source>
        <dbReference type="ARBA" id="ARBA00007734"/>
    </source>
</evidence>
<gene>
    <name evidence="4" type="ORF">OLMES_4666</name>
</gene>
<dbReference type="Pfam" id="PF01464">
    <property type="entry name" value="SLT"/>
    <property type="match status" value="1"/>
</dbReference>
<sequence length="518" mass="58511">MQYLKSISAFTFVTIGLGACSTFAGSDAPSQEEQQRVTTLYLNIENQLDNGRRALALIEEGQLAEGNELLTTAKTAIRNQIQTCAQIPSCELNRIMKQQNQLLDLQQTTIQAQLRLIESIEKTATYEDAPAAENTQSVAELDSTVEEMPASAEAPEENMEIPEPEALPWAGTHDAVELTEVMLRSGDFPLIIELNNPIKAALDDWLTWMRPNLMRSYENYLFLKSEIAPVYEKGNLPEALLFGMVATESSGKVHAYSRAGAAGLLQFMRFTGEKFGLTKVDGFDQRFDPKLATQANVAYLNEQLGLFHNSLEKALAAYNGGENRMMRLHKKFAGQQLWEPSLLYSLPKETREYVPKVLAAAWLFLHPERYRLEFPDFDASLAEIKLDRQSSLSELTLCYGQLQNPNGWFRALRNLNPAVKHDEKLAPGTTLRVPKTLADNYQDYCTNDNFLALADELHRANYPEKKEMIRYVVRRGDTTNRIASRYSCVSTRQLAEINDIRPPKYRIRVGQVLKVPEC</sequence>
<dbReference type="PANTHER" id="PTHR37423">
    <property type="entry name" value="SOLUBLE LYTIC MUREIN TRANSGLYCOSYLASE-RELATED"/>
    <property type="match status" value="1"/>
</dbReference>
<dbReference type="CDD" id="cd00118">
    <property type="entry name" value="LysM"/>
    <property type="match status" value="1"/>
</dbReference>
<accession>A0A1Y0IDZ2</accession>
<dbReference type="Gene3D" id="1.10.530.10">
    <property type="match status" value="1"/>
</dbReference>
<feature type="chain" id="PRO_5013095698" evidence="2">
    <location>
        <begin position="25"/>
        <end position="518"/>
    </location>
</feature>
<evidence type="ECO:0000259" key="3">
    <source>
        <dbReference type="PROSITE" id="PS51782"/>
    </source>
</evidence>
<organism evidence="4 5">
    <name type="scientific">Oleiphilus messinensis</name>
    <dbReference type="NCBI Taxonomy" id="141451"/>
    <lineage>
        <taxon>Bacteria</taxon>
        <taxon>Pseudomonadati</taxon>
        <taxon>Pseudomonadota</taxon>
        <taxon>Gammaproteobacteria</taxon>
        <taxon>Oceanospirillales</taxon>
        <taxon>Oleiphilaceae</taxon>
        <taxon>Oleiphilus</taxon>
    </lineage>
</organism>
<evidence type="ECO:0000313" key="4">
    <source>
        <dbReference type="EMBL" id="ARU58661.1"/>
    </source>
</evidence>
<dbReference type="PROSITE" id="PS51257">
    <property type="entry name" value="PROKAR_LIPOPROTEIN"/>
    <property type="match status" value="1"/>
</dbReference>
<feature type="signal peptide" evidence="2">
    <location>
        <begin position="1"/>
        <end position="24"/>
    </location>
</feature>
<dbReference type="SUPFAM" id="SSF54106">
    <property type="entry name" value="LysM domain"/>
    <property type="match status" value="1"/>
</dbReference>